<dbReference type="AlphaFoldDB" id="G7SFR9"/>
<dbReference type="InterPro" id="IPR009057">
    <property type="entry name" value="Homeodomain-like_sf"/>
</dbReference>
<reference evidence="1 2" key="1">
    <citation type="journal article" date="2011" name="BMC Genomics">
        <title>Comparative Genomic Analysis of Streptococcus suis reveals significant genomic diversity among different serotypes.</title>
        <authorList>
            <person name="Zhang A."/>
            <person name="Yang M."/>
            <person name="Hu P."/>
            <person name="Wu J."/>
            <person name="Chen B."/>
            <person name="Hua Y."/>
            <person name="Yu J."/>
            <person name="Chen H."/>
            <person name="Xiao J."/>
            <person name="Jin M."/>
        </authorList>
    </citation>
    <scope>NUCLEOTIDE SEQUENCE [LARGE SCALE GENOMIC DNA]</scope>
    <source>
        <strain evidence="1">D12</strain>
    </source>
</reference>
<dbReference type="EMBL" id="CP002644">
    <property type="protein sequence ID" value="AER19300.1"/>
    <property type="molecule type" value="Genomic_DNA"/>
</dbReference>
<dbReference type="HOGENOM" id="CLU_101800_0_1_9"/>
<accession>G7SFR9</accession>
<dbReference type="PATRIC" id="fig|1004952.3.peg.969"/>
<dbReference type="KEGG" id="ssk:SSUD12_0989"/>
<evidence type="ECO:0000313" key="1">
    <source>
        <dbReference type="EMBL" id="AER19300.1"/>
    </source>
</evidence>
<evidence type="ECO:0000313" key="2">
    <source>
        <dbReference type="Proteomes" id="UP000008845"/>
    </source>
</evidence>
<dbReference type="Proteomes" id="UP000008845">
    <property type="component" value="Chromosome"/>
</dbReference>
<proteinExistence type="predicted"/>
<gene>
    <name evidence="1" type="ORF">SSUD12_0989</name>
</gene>
<name>G7SFR9_STRSU</name>
<sequence>MEFTNEMITELKTALKDKNLAPYHKRIQAVYLRAIQTPYKFIMDMLDVSHDTVWRLTKKYQEHGLTGLVSDARGGRRYSYMTVEEETFLSEQLASAVNGEFVTVESLYRAYQDKLGRTTTNNGFYQLLKRHGWVKESRDSLRWEIELTQ</sequence>
<dbReference type="Pfam" id="PF13384">
    <property type="entry name" value="HTH_23"/>
    <property type="match status" value="1"/>
</dbReference>
<protein>
    <submittedName>
        <fullName evidence="1">Transposase, ISSpnII</fullName>
    </submittedName>
</protein>
<organism evidence="1 2">
    <name type="scientific">Streptococcus suis D12</name>
    <dbReference type="NCBI Taxonomy" id="1004952"/>
    <lineage>
        <taxon>Bacteria</taxon>
        <taxon>Bacillati</taxon>
        <taxon>Bacillota</taxon>
        <taxon>Bacilli</taxon>
        <taxon>Lactobacillales</taxon>
        <taxon>Streptococcaceae</taxon>
        <taxon>Streptococcus</taxon>
    </lineage>
</organism>
<dbReference type="SUPFAM" id="SSF46689">
    <property type="entry name" value="Homeodomain-like"/>
    <property type="match status" value="1"/>
</dbReference>